<feature type="domain" description="Mvd1 C-terminal" evidence="1">
    <location>
        <begin position="181"/>
        <end position="300"/>
    </location>
</feature>
<dbReference type="RefSeq" id="WP_400185699.1">
    <property type="nucleotide sequence ID" value="NZ_JBGORX010000001.1"/>
</dbReference>
<proteinExistence type="predicted"/>
<dbReference type="PANTHER" id="PTHR10977:SF3">
    <property type="entry name" value="DIPHOSPHOMEVALONATE DECARBOXYLASE"/>
    <property type="match status" value="1"/>
</dbReference>
<sequence length="316" mass="35608">MHWLAHAPANIALIKYMGKKDESSNNPDNSSLSYTLNNLLSTVKLEQIDSAHDAWEPLVVPGQAKFTLSALGEKKFLNHLARIKKQFGYEGSFLVQSCNNFPHSSGMASSASSFAALTRCAVYALAELTQQELPSVEEQASLSRLGSGSSCRSFHSPWVLWQDDNTVKPIELPYPELIHQVVVISAEQKAVSSSEAHKLVKSSELYASRSERAEENLEQLLTAFMANDWERAYQICWYEFQDMHQLFNTCAHPFSYISSNSLSVLNDLQQFWDTKGDGPIVTMDAGPNIHLLYRPDQMEMAREFKRDYLVGNYEVL</sequence>
<accession>A0ABW8D5B5</accession>
<gene>
    <name evidence="3" type="ORF">ACD661_01130</name>
</gene>
<feature type="domain" description="Diphosphomevalonate decarboxylase-like N-terminal" evidence="2">
    <location>
        <begin position="7"/>
        <end position="165"/>
    </location>
</feature>
<evidence type="ECO:0000259" key="1">
    <source>
        <dbReference type="Pfam" id="PF18376"/>
    </source>
</evidence>
<protein>
    <submittedName>
        <fullName evidence="3">Diphosphomevalonate decarboxylase</fullName>
    </submittedName>
</protein>
<dbReference type="SUPFAM" id="SSF54211">
    <property type="entry name" value="Ribosomal protein S5 domain 2-like"/>
    <property type="match status" value="1"/>
</dbReference>
<dbReference type="InterPro" id="IPR020568">
    <property type="entry name" value="Ribosomal_Su5_D2-typ_SF"/>
</dbReference>
<reference evidence="3 4" key="1">
    <citation type="submission" date="2024-08" db="EMBL/GenBank/DDBJ databases">
        <title>Draft Genome Sequence of Legionella lytica strain DSB2004, Isolated From a Fire Sprinkler System.</title>
        <authorList>
            <person name="Everhart A.D."/>
            <person name="Kidane D.T."/>
            <person name="Farone A.L."/>
            <person name="Farone M.B."/>
        </authorList>
    </citation>
    <scope>NUCLEOTIDE SEQUENCE [LARGE SCALE GENOMIC DNA]</scope>
    <source>
        <strain evidence="3 4">DSB2004</strain>
    </source>
</reference>
<keyword evidence="4" id="KW-1185">Reference proteome</keyword>
<dbReference type="InterPro" id="IPR041431">
    <property type="entry name" value="Mvd1_C"/>
</dbReference>
<dbReference type="Proteomes" id="UP001615550">
    <property type="component" value="Unassembled WGS sequence"/>
</dbReference>
<dbReference type="InterPro" id="IPR036554">
    <property type="entry name" value="GHMP_kinase_C_sf"/>
</dbReference>
<dbReference type="Gene3D" id="3.30.230.10">
    <property type="match status" value="1"/>
</dbReference>
<evidence type="ECO:0000259" key="2">
    <source>
        <dbReference type="Pfam" id="PF22700"/>
    </source>
</evidence>
<dbReference type="EMBL" id="JBGORX010000001">
    <property type="protein sequence ID" value="MFJ1267151.1"/>
    <property type="molecule type" value="Genomic_DNA"/>
</dbReference>
<dbReference type="Pfam" id="PF18376">
    <property type="entry name" value="MDD_C"/>
    <property type="match status" value="1"/>
</dbReference>
<dbReference type="InterPro" id="IPR053859">
    <property type="entry name" value="MVD-like_N"/>
</dbReference>
<dbReference type="Pfam" id="PF22700">
    <property type="entry name" value="MVD-like_N"/>
    <property type="match status" value="1"/>
</dbReference>
<organism evidence="3 4">
    <name type="scientific">Legionella lytica</name>
    <dbReference type="NCBI Taxonomy" id="96232"/>
    <lineage>
        <taxon>Bacteria</taxon>
        <taxon>Pseudomonadati</taxon>
        <taxon>Pseudomonadota</taxon>
        <taxon>Gammaproteobacteria</taxon>
        <taxon>Legionellales</taxon>
        <taxon>Legionellaceae</taxon>
        <taxon>Legionella</taxon>
    </lineage>
</organism>
<evidence type="ECO:0000313" key="4">
    <source>
        <dbReference type="Proteomes" id="UP001615550"/>
    </source>
</evidence>
<name>A0ABW8D5B5_9GAMM</name>
<dbReference type="SUPFAM" id="SSF55060">
    <property type="entry name" value="GHMP Kinase, C-terminal domain"/>
    <property type="match status" value="1"/>
</dbReference>
<comment type="caution">
    <text evidence="3">The sequence shown here is derived from an EMBL/GenBank/DDBJ whole genome shotgun (WGS) entry which is preliminary data.</text>
</comment>
<evidence type="ECO:0000313" key="3">
    <source>
        <dbReference type="EMBL" id="MFJ1267151.1"/>
    </source>
</evidence>
<dbReference type="InterPro" id="IPR014721">
    <property type="entry name" value="Ribsml_uS5_D2-typ_fold_subgr"/>
</dbReference>
<dbReference type="PANTHER" id="PTHR10977">
    <property type="entry name" value="DIPHOSPHOMEVALONATE DECARBOXYLASE"/>
    <property type="match status" value="1"/>
</dbReference>
<dbReference type="Gene3D" id="3.30.70.890">
    <property type="entry name" value="GHMP kinase, C-terminal domain"/>
    <property type="match status" value="1"/>
</dbReference>